<keyword evidence="2" id="KW-1185">Reference proteome</keyword>
<evidence type="ECO:0000313" key="2">
    <source>
        <dbReference type="Proteomes" id="UP000317318"/>
    </source>
</evidence>
<organism evidence="1 2">
    <name type="scientific">Stratiformator vulcanicus</name>
    <dbReference type="NCBI Taxonomy" id="2527980"/>
    <lineage>
        <taxon>Bacteria</taxon>
        <taxon>Pseudomonadati</taxon>
        <taxon>Planctomycetota</taxon>
        <taxon>Planctomycetia</taxon>
        <taxon>Planctomycetales</taxon>
        <taxon>Planctomycetaceae</taxon>
        <taxon>Stratiformator</taxon>
    </lineage>
</organism>
<protein>
    <recommendedName>
        <fullName evidence="3">HNH nuclease domain-containing protein</fullName>
    </recommendedName>
</protein>
<dbReference type="SUPFAM" id="SSF54060">
    <property type="entry name" value="His-Me finger endonucleases"/>
    <property type="match status" value="1"/>
</dbReference>
<sequence length="88" mass="9634">MSVSQGVAVVESPEDVKRRLEEASETNIATGCWSLPGEIELLGRKVDARRASYFVYIGTIGSSKRIVTTCGNHDCINPDHLRAFASEH</sequence>
<evidence type="ECO:0008006" key="3">
    <source>
        <dbReference type="Google" id="ProtNLM"/>
    </source>
</evidence>
<dbReference type="Proteomes" id="UP000317318">
    <property type="component" value="Chromosome"/>
</dbReference>
<dbReference type="InterPro" id="IPR044925">
    <property type="entry name" value="His-Me_finger_sf"/>
</dbReference>
<dbReference type="KEGG" id="svp:Pan189_41740"/>
<gene>
    <name evidence="1" type="ORF">Pan189_41740</name>
</gene>
<dbReference type="EMBL" id="CP036268">
    <property type="protein sequence ID" value="QDT39764.1"/>
    <property type="molecule type" value="Genomic_DNA"/>
</dbReference>
<proteinExistence type="predicted"/>
<dbReference type="AlphaFoldDB" id="A0A517R792"/>
<evidence type="ECO:0000313" key="1">
    <source>
        <dbReference type="EMBL" id="QDT39764.1"/>
    </source>
</evidence>
<name>A0A517R792_9PLAN</name>
<accession>A0A517R792</accession>
<reference evidence="1 2" key="1">
    <citation type="submission" date="2019-02" db="EMBL/GenBank/DDBJ databases">
        <title>Deep-cultivation of Planctomycetes and their phenomic and genomic characterization uncovers novel biology.</title>
        <authorList>
            <person name="Wiegand S."/>
            <person name="Jogler M."/>
            <person name="Boedeker C."/>
            <person name="Pinto D."/>
            <person name="Vollmers J."/>
            <person name="Rivas-Marin E."/>
            <person name="Kohn T."/>
            <person name="Peeters S.H."/>
            <person name="Heuer A."/>
            <person name="Rast P."/>
            <person name="Oberbeckmann S."/>
            <person name="Bunk B."/>
            <person name="Jeske O."/>
            <person name="Meyerdierks A."/>
            <person name="Storesund J.E."/>
            <person name="Kallscheuer N."/>
            <person name="Luecker S."/>
            <person name="Lage O.M."/>
            <person name="Pohl T."/>
            <person name="Merkel B.J."/>
            <person name="Hornburger P."/>
            <person name="Mueller R.-W."/>
            <person name="Bruemmer F."/>
            <person name="Labrenz M."/>
            <person name="Spormann A.M."/>
            <person name="Op den Camp H."/>
            <person name="Overmann J."/>
            <person name="Amann R."/>
            <person name="Jetten M.S.M."/>
            <person name="Mascher T."/>
            <person name="Medema M.H."/>
            <person name="Devos D.P."/>
            <person name="Kaster A.-K."/>
            <person name="Ovreas L."/>
            <person name="Rohde M."/>
            <person name="Galperin M.Y."/>
            <person name="Jogler C."/>
        </authorList>
    </citation>
    <scope>NUCLEOTIDE SEQUENCE [LARGE SCALE GENOMIC DNA]</scope>
    <source>
        <strain evidence="1 2">Pan189</strain>
    </source>
</reference>